<sequence length="113" mass="12935">MNANTIKKKQLGNKIKEWRKQRNITQEDFAGKIERSTEAVSMIERGINFPSPDTVAKMSVVLGIPIHEFYKYGDEAKASAKTQKLIDEITGRLYKMDEKYLKIMLKVADGLIE</sequence>
<dbReference type="SUPFAM" id="SSF47413">
    <property type="entry name" value="lambda repressor-like DNA-binding domains"/>
    <property type="match status" value="1"/>
</dbReference>
<dbReference type="PANTHER" id="PTHR46558:SF4">
    <property type="entry name" value="DNA-BIDING PHAGE PROTEIN"/>
    <property type="match status" value="1"/>
</dbReference>
<dbReference type="Pfam" id="PF01381">
    <property type="entry name" value="HTH_3"/>
    <property type="match status" value="1"/>
</dbReference>
<dbReference type="RefSeq" id="WP_146820290.1">
    <property type="nucleotide sequence ID" value="NZ_CP029077.1"/>
</dbReference>
<evidence type="ECO:0000313" key="3">
    <source>
        <dbReference type="EMBL" id="QED22985.1"/>
    </source>
</evidence>
<dbReference type="EMBL" id="CP029077">
    <property type="protein sequence ID" value="QED22985.1"/>
    <property type="molecule type" value="Genomic_DNA"/>
</dbReference>
<accession>A0A5B8XDN1</accession>
<name>A0A5B8XDN1_9RICK</name>
<dbReference type="PANTHER" id="PTHR46558">
    <property type="entry name" value="TRACRIPTIONAL REGULATORY PROTEIN-RELATED-RELATED"/>
    <property type="match status" value="1"/>
</dbReference>
<dbReference type="Proteomes" id="UP000321934">
    <property type="component" value="Chromosome"/>
</dbReference>
<evidence type="ECO:0000256" key="1">
    <source>
        <dbReference type="ARBA" id="ARBA00023125"/>
    </source>
</evidence>
<evidence type="ECO:0000259" key="2">
    <source>
        <dbReference type="PROSITE" id="PS50943"/>
    </source>
</evidence>
<dbReference type="InterPro" id="IPR001387">
    <property type="entry name" value="Cro/C1-type_HTH"/>
</dbReference>
<dbReference type="Gene3D" id="1.10.260.40">
    <property type="entry name" value="lambda repressor-like DNA-binding domains"/>
    <property type="match status" value="1"/>
</dbReference>
<keyword evidence="1" id="KW-0238">DNA-binding</keyword>
<dbReference type="InterPro" id="IPR010982">
    <property type="entry name" value="Lambda_DNA-bd_dom_sf"/>
</dbReference>
<proteinExistence type="predicted"/>
<protein>
    <submittedName>
        <fullName evidence="3">Phage-derived transcriptional regulator</fullName>
    </submittedName>
</protein>
<dbReference type="PROSITE" id="PS50943">
    <property type="entry name" value="HTH_CROC1"/>
    <property type="match status" value="1"/>
</dbReference>
<dbReference type="SMART" id="SM00530">
    <property type="entry name" value="HTH_XRE"/>
    <property type="match status" value="1"/>
</dbReference>
<organism evidence="3 4">
    <name type="scientific">Candidatus Deianiraea vastatrix</name>
    <dbReference type="NCBI Taxonomy" id="2163644"/>
    <lineage>
        <taxon>Bacteria</taxon>
        <taxon>Pseudomonadati</taxon>
        <taxon>Pseudomonadota</taxon>
        <taxon>Alphaproteobacteria</taxon>
        <taxon>Rickettsiales</taxon>
        <taxon>Candidatus Deianiraeaceae</taxon>
        <taxon>Candidatus Deianiraea</taxon>
    </lineage>
</organism>
<dbReference type="OrthoDB" id="2986852at2"/>
<gene>
    <name evidence="3" type="ORF">Deia_00177</name>
</gene>
<evidence type="ECO:0000313" key="4">
    <source>
        <dbReference type="Proteomes" id="UP000321934"/>
    </source>
</evidence>
<reference evidence="3 4" key="1">
    <citation type="journal article" date="2019" name="ISME J.">
        <title>Deianiraea, an extracellular bacterium associated with the ciliate Paramecium, suggests an alternative scenario for the evolution of Rickettsiales.</title>
        <authorList>
            <person name="Castelli M."/>
            <person name="Sabaneyeva E."/>
            <person name="Lanzoni O."/>
            <person name="Lebedeva N."/>
            <person name="Floriano A.M."/>
            <person name="Gaiarsa S."/>
            <person name="Benken K."/>
            <person name="Modeo L."/>
            <person name="Bandi C."/>
            <person name="Potekhin A."/>
            <person name="Sassera D."/>
            <person name="Petroni G."/>
        </authorList>
    </citation>
    <scope>NUCLEOTIDE SEQUENCE [LARGE SCALE GENOMIC DNA]</scope>
    <source>
        <strain evidence="3">CyL4-1</strain>
    </source>
</reference>
<feature type="domain" description="HTH cro/C1-type" evidence="2">
    <location>
        <begin position="15"/>
        <end position="69"/>
    </location>
</feature>
<keyword evidence="4" id="KW-1185">Reference proteome</keyword>
<dbReference type="CDD" id="cd00093">
    <property type="entry name" value="HTH_XRE"/>
    <property type="match status" value="1"/>
</dbReference>
<dbReference type="AlphaFoldDB" id="A0A5B8XDN1"/>
<dbReference type="GO" id="GO:0003677">
    <property type="term" value="F:DNA binding"/>
    <property type="evidence" value="ECO:0007669"/>
    <property type="project" value="UniProtKB-KW"/>
</dbReference>